<feature type="non-terminal residue" evidence="2">
    <location>
        <position position="1"/>
    </location>
</feature>
<reference evidence="2" key="1">
    <citation type="journal article" date="2014" name="Front. Microbiol.">
        <title>High frequency of phylogenetically diverse reductive dehalogenase-homologous genes in deep subseafloor sedimentary metagenomes.</title>
        <authorList>
            <person name="Kawai M."/>
            <person name="Futagami T."/>
            <person name="Toyoda A."/>
            <person name="Takaki Y."/>
            <person name="Nishi S."/>
            <person name="Hori S."/>
            <person name="Arai W."/>
            <person name="Tsubouchi T."/>
            <person name="Morono Y."/>
            <person name="Uchiyama I."/>
            <person name="Ito T."/>
            <person name="Fujiyama A."/>
            <person name="Inagaki F."/>
            <person name="Takami H."/>
        </authorList>
    </citation>
    <scope>NUCLEOTIDE SEQUENCE</scope>
    <source>
        <strain evidence="2">Expedition CK06-06</strain>
    </source>
</reference>
<gene>
    <name evidence="2" type="ORF">S01H1_60216</name>
</gene>
<evidence type="ECO:0000313" key="2">
    <source>
        <dbReference type="EMBL" id="GAG18898.1"/>
    </source>
</evidence>
<comment type="caution">
    <text evidence="2">The sequence shown here is derived from an EMBL/GenBank/DDBJ whole genome shotgun (WGS) entry which is preliminary data.</text>
</comment>
<organism evidence="2">
    <name type="scientific">marine sediment metagenome</name>
    <dbReference type="NCBI Taxonomy" id="412755"/>
    <lineage>
        <taxon>unclassified sequences</taxon>
        <taxon>metagenomes</taxon>
        <taxon>ecological metagenomes</taxon>
    </lineage>
</organism>
<protein>
    <submittedName>
        <fullName evidence="2">Uncharacterized protein</fullName>
    </submittedName>
</protein>
<sequence>SKSENETNKTPIPAPPAEVKTPDSENIYSLLEVFFEDYLKGYSERYNQWENSVSNILAILRKMRKITKVNSETLALRITTMFTKIQTNLEQFKLKRDEIEKIAGINLYAMSSEFKRVLGLLELQVKDYQLKRLTDEFVHERELLG</sequence>
<accession>X0W2P2</accession>
<dbReference type="AlphaFoldDB" id="X0W2P2"/>
<evidence type="ECO:0000256" key="1">
    <source>
        <dbReference type="SAM" id="MobiDB-lite"/>
    </source>
</evidence>
<name>X0W2P2_9ZZZZ</name>
<proteinExistence type="predicted"/>
<feature type="region of interest" description="Disordered" evidence="1">
    <location>
        <begin position="1"/>
        <end position="20"/>
    </location>
</feature>
<dbReference type="EMBL" id="BARS01039438">
    <property type="protein sequence ID" value="GAG18898.1"/>
    <property type="molecule type" value="Genomic_DNA"/>
</dbReference>